<feature type="domain" description="AB hydrolase-1" evidence="2">
    <location>
        <begin position="21"/>
        <end position="117"/>
    </location>
</feature>
<dbReference type="PRINTS" id="PR00412">
    <property type="entry name" value="EPOXHYDRLASE"/>
</dbReference>
<dbReference type="PANTHER" id="PTHR43798:SF31">
    <property type="entry name" value="AB HYDROLASE SUPERFAMILY PROTEIN YCLE"/>
    <property type="match status" value="1"/>
</dbReference>
<dbReference type="InterPro" id="IPR029058">
    <property type="entry name" value="AB_hydrolase_fold"/>
</dbReference>
<dbReference type="PRINTS" id="PR00111">
    <property type="entry name" value="ABHYDROLASE"/>
</dbReference>
<evidence type="ECO:0000256" key="1">
    <source>
        <dbReference type="ARBA" id="ARBA00022801"/>
    </source>
</evidence>
<protein>
    <submittedName>
        <fullName evidence="3">Alpha/beta hydrolase</fullName>
    </submittedName>
</protein>
<proteinExistence type="predicted"/>
<dbReference type="GO" id="GO:0016787">
    <property type="term" value="F:hydrolase activity"/>
    <property type="evidence" value="ECO:0007669"/>
    <property type="project" value="UniProtKB-KW"/>
</dbReference>
<dbReference type="Gene3D" id="3.40.50.1820">
    <property type="entry name" value="alpha/beta hydrolase"/>
    <property type="match status" value="1"/>
</dbReference>
<dbReference type="Pfam" id="PF00561">
    <property type="entry name" value="Abhydrolase_1"/>
    <property type="match status" value="1"/>
</dbReference>
<dbReference type="SUPFAM" id="SSF53474">
    <property type="entry name" value="alpha/beta-Hydrolases"/>
    <property type="match status" value="1"/>
</dbReference>
<comment type="caution">
    <text evidence="3">The sequence shown here is derived from an EMBL/GenBank/DDBJ whole genome shotgun (WGS) entry which is preliminary data.</text>
</comment>
<dbReference type="Proteomes" id="UP001489509">
    <property type="component" value="Unassembled WGS sequence"/>
</dbReference>
<reference evidence="3 4" key="1">
    <citation type="submission" date="2024-03" db="EMBL/GenBank/DDBJ databases">
        <title>Human intestinal bacterial collection.</title>
        <authorList>
            <person name="Pauvert C."/>
            <person name="Hitch T.C.A."/>
            <person name="Clavel T."/>
        </authorList>
    </citation>
    <scope>NUCLEOTIDE SEQUENCE [LARGE SCALE GENOMIC DNA]</scope>
    <source>
        <strain evidence="3 4">CLA-JM-H44</strain>
    </source>
</reference>
<keyword evidence="4" id="KW-1185">Reference proteome</keyword>
<dbReference type="InterPro" id="IPR000073">
    <property type="entry name" value="AB_hydrolase_1"/>
</dbReference>
<sequence>MNVQPNVRIAVEDINPAGGKTILLLHGWPLNRNMFEYQLHLLPKYDYRCVLMDLRGFGDSDRPSDGYRYNQLARDVNAVVRSLGLTQFTLAGFSLGGAVALRYLSLFPGAPVEKLCLFSAAAPAFIQKYGSPHGMTKMQVDELIRQASSDRPQLIEEFAGLLFAQPHSDAMFSWIKGLCLQASGIATVQTAIAMRDEDLRSDLRKITVPTGIFHGRQDQFCPFAFAQELNRSIANSQLFAFDHSAHGVCYDELDSFNERLVEFLQQK</sequence>
<accession>A0ABV1DY21</accession>
<gene>
    <name evidence="3" type="ORF">WMO26_03835</name>
</gene>
<dbReference type="InterPro" id="IPR050266">
    <property type="entry name" value="AB_hydrolase_sf"/>
</dbReference>
<dbReference type="InterPro" id="IPR000639">
    <property type="entry name" value="Epox_hydrolase-like"/>
</dbReference>
<dbReference type="EMBL" id="JBBMFD010000004">
    <property type="protein sequence ID" value="MEQ2439956.1"/>
    <property type="molecule type" value="Genomic_DNA"/>
</dbReference>
<evidence type="ECO:0000313" key="4">
    <source>
        <dbReference type="Proteomes" id="UP001489509"/>
    </source>
</evidence>
<dbReference type="RefSeq" id="WP_349218413.1">
    <property type="nucleotide sequence ID" value="NZ_JBBMFD010000004.1"/>
</dbReference>
<name>A0ABV1DY21_9FIRM</name>
<keyword evidence="1 3" id="KW-0378">Hydrolase</keyword>
<evidence type="ECO:0000313" key="3">
    <source>
        <dbReference type="EMBL" id="MEQ2439956.1"/>
    </source>
</evidence>
<organism evidence="3 4">
    <name type="scientific">Solibaculum intestinale</name>
    <dbReference type="NCBI Taxonomy" id="3133165"/>
    <lineage>
        <taxon>Bacteria</taxon>
        <taxon>Bacillati</taxon>
        <taxon>Bacillota</taxon>
        <taxon>Clostridia</taxon>
        <taxon>Eubacteriales</taxon>
        <taxon>Oscillospiraceae</taxon>
        <taxon>Solibaculum</taxon>
    </lineage>
</organism>
<evidence type="ECO:0000259" key="2">
    <source>
        <dbReference type="Pfam" id="PF00561"/>
    </source>
</evidence>
<dbReference type="PANTHER" id="PTHR43798">
    <property type="entry name" value="MONOACYLGLYCEROL LIPASE"/>
    <property type="match status" value="1"/>
</dbReference>